<accession>A0AAW2YD92</accession>
<reference evidence="2" key="2">
    <citation type="journal article" date="2024" name="Plant">
        <title>Genomic evolution and insights into agronomic trait innovations of Sesamum species.</title>
        <authorList>
            <person name="Miao H."/>
            <person name="Wang L."/>
            <person name="Qu L."/>
            <person name="Liu H."/>
            <person name="Sun Y."/>
            <person name="Le M."/>
            <person name="Wang Q."/>
            <person name="Wei S."/>
            <person name="Zheng Y."/>
            <person name="Lin W."/>
            <person name="Duan Y."/>
            <person name="Cao H."/>
            <person name="Xiong S."/>
            <person name="Wang X."/>
            <person name="Wei L."/>
            <person name="Li C."/>
            <person name="Ma Q."/>
            <person name="Ju M."/>
            <person name="Zhao R."/>
            <person name="Li G."/>
            <person name="Mu C."/>
            <person name="Tian Q."/>
            <person name="Mei H."/>
            <person name="Zhang T."/>
            <person name="Gao T."/>
            <person name="Zhang H."/>
        </authorList>
    </citation>
    <scope>NUCLEOTIDE SEQUENCE</scope>
    <source>
        <strain evidence="2">KEN1</strain>
    </source>
</reference>
<gene>
    <name evidence="2" type="ORF">Slati_0267400</name>
</gene>
<feature type="region of interest" description="Disordered" evidence="1">
    <location>
        <begin position="404"/>
        <end position="424"/>
    </location>
</feature>
<dbReference type="PANTHER" id="PTHR47122:SF4">
    <property type="entry name" value="TRF-LIKE 3"/>
    <property type="match status" value="1"/>
</dbReference>
<dbReference type="AlphaFoldDB" id="A0AAW2YD92"/>
<protein>
    <submittedName>
        <fullName evidence="2">Uncharacterized protein</fullName>
    </submittedName>
</protein>
<reference evidence="2" key="1">
    <citation type="submission" date="2020-06" db="EMBL/GenBank/DDBJ databases">
        <authorList>
            <person name="Li T."/>
            <person name="Hu X."/>
            <person name="Zhang T."/>
            <person name="Song X."/>
            <person name="Zhang H."/>
            <person name="Dai N."/>
            <person name="Sheng W."/>
            <person name="Hou X."/>
            <person name="Wei L."/>
        </authorList>
    </citation>
    <scope>NUCLEOTIDE SEQUENCE</scope>
    <source>
        <strain evidence="2">KEN1</strain>
        <tissue evidence="2">Leaf</tissue>
    </source>
</reference>
<feature type="compositionally biased region" description="Basic and acidic residues" evidence="1">
    <location>
        <begin position="283"/>
        <end position="295"/>
    </location>
</feature>
<proteinExistence type="predicted"/>
<sequence>MGTLVDIVGNEEAGVDCIISHKAADPVVYQLARVDGDGRLVPATEDEVMAVEDLLEDDKSNVRALDTGQILECSTNGSEGQPQLEVPEIGTEKPNIPPHPMMDSEGVDVQPKERIPSLVRHASDGSVCQSGSPGECSKTFSELDRSKTNSAFDTGLKPDFSLLNGEIHLDNLSVKDLQETFKATFGRETSVKDKQWLKRRIIMGLTNSCDFSTTSFVIIDNRVVRKQKAETCESVDCSVLYDCVVTSAIENHESPSTSHDKQSEIHLIANETNMESSTFQDKCGSKDTETEERPAKRIRKPTKRYIEELSEGESRDSGAKIVSSAKHPAYDQPSAKVWARPVQNFGLDRRYLTRKDSLGGSGIQIPYVSRIRRSRPRENLMNLMKLQPTREGISTSLEKNDVASSTQLDNERGVNAPNNSLSPRWIEEPPVVASERSTPYTESTTIQLEEEVKLKNVESYRNNSDEEVVTVPTANGGMRRKHHRPWTLSEVVNWLMGLLNMVLVDGLRSNALPLHHILTELQLTLR</sequence>
<feature type="region of interest" description="Disordered" evidence="1">
    <location>
        <begin position="308"/>
        <end position="327"/>
    </location>
</feature>
<name>A0AAW2YD92_9LAMI</name>
<dbReference type="PANTHER" id="PTHR47122">
    <property type="entry name" value="MYB-LIKE DNA-BINDING DOMAIN CONTAINING PROTEIN, EXPRESSED"/>
    <property type="match status" value="1"/>
</dbReference>
<comment type="caution">
    <text evidence="2">The sequence shown here is derived from an EMBL/GenBank/DDBJ whole genome shotgun (WGS) entry which is preliminary data.</text>
</comment>
<feature type="region of interest" description="Disordered" evidence="1">
    <location>
        <begin position="276"/>
        <end position="296"/>
    </location>
</feature>
<dbReference type="EMBL" id="JACGWN010000001">
    <property type="protein sequence ID" value="KAL0463798.1"/>
    <property type="molecule type" value="Genomic_DNA"/>
</dbReference>
<evidence type="ECO:0000256" key="1">
    <source>
        <dbReference type="SAM" id="MobiDB-lite"/>
    </source>
</evidence>
<organism evidence="2">
    <name type="scientific">Sesamum latifolium</name>
    <dbReference type="NCBI Taxonomy" id="2727402"/>
    <lineage>
        <taxon>Eukaryota</taxon>
        <taxon>Viridiplantae</taxon>
        <taxon>Streptophyta</taxon>
        <taxon>Embryophyta</taxon>
        <taxon>Tracheophyta</taxon>
        <taxon>Spermatophyta</taxon>
        <taxon>Magnoliopsida</taxon>
        <taxon>eudicotyledons</taxon>
        <taxon>Gunneridae</taxon>
        <taxon>Pentapetalae</taxon>
        <taxon>asterids</taxon>
        <taxon>lamiids</taxon>
        <taxon>Lamiales</taxon>
        <taxon>Pedaliaceae</taxon>
        <taxon>Sesamum</taxon>
    </lineage>
</organism>
<evidence type="ECO:0000313" key="2">
    <source>
        <dbReference type="EMBL" id="KAL0463798.1"/>
    </source>
</evidence>
<feature type="compositionally biased region" description="Basic and acidic residues" evidence="1">
    <location>
        <begin position="308"/>
        <end position="318"/>
    </location>
</feature>